<protein>
    <submittedName>
        <fullName evidence="1">Uncharacterized protein</fullName>
    </submittedName>
</protein>
<name>D0WB44_NEILA</name>
<comment type="caution">
    <text evidence="1">The sequence shown here is derived from an EMBL/GenBank/DDBJ whole genome shotgun (WGS) entry which is preliminary data.</text>
</comment>
<organism evidence="1 2">
    <name type="scientific">Neisseria lactamica ATCC 23970</name>
    <dbReference type="NCBI Taxonomy" id="546265"/>
    <lineage>
        <taxon>Bacteria</taxon>
        <taxon>Pseudomonadati</taxon>
        <taxon>Pseudomonadota</taxon>
        <taxon>Betaproteobacteria</taxon>
        <taxon>Neisseriales</taxon>
        <taxon>Neisseriaceae</taxon>
        <taxon>Neisseria</taxon>
    </lineage>
</organism>
<proteinExistence type="predicted"/>
<sequence>MPLSASGTNFKTDVHKTYKDACGTQVFCRSNHCFKTCIEISLAALHEPEVLGWSGFTEILGAVYDKWLNNSTL</sequence>
<dbReference type="AlphaFoldDB" id="D0WB44"/>
<accession>D0WB44</accession>
<evidence type="ECO:0000313" key="1">
    <source>
        <dbReference type="EMBL" id="EEZ75211.1"/>
    </source>
</evidence>
<gene>
    <name evidence="1" type="ORF">NEILACOT_04768</name>
</gene>
<dbReference type="EMBL" id="ACEQ02000021">
    <property type="protein sequence ID" value="EEZ75211.1"/>
    <property type="molecule type" value="Genomic_DNA"/>
</dbReference>
<dbReference type="Proteomes" id="UP000003843">
    <property type="component" value="Unassembled WGS sequence"/>
</dbReference>
<evidence type="ECO:0000313" key="2">
    <source>
        <dbReference type="Proteomes" id="UP000003843"/>
    </source>
</evidence>
<reference evidence="1 2" key="1">
    <citation type="submission" date="2009-10" db="EMBL/GenBank/DDBJ databases">
        <authorList>
            <person name="Weinstock G."/>
            <person name="Sodergren E."/>
            <person name="Clifton S."/>
            <person name="Fulton L."/>
            <person name="Fulton B."/>
            <person name="Courtney L."/>
            <person name="Fronick C."/>
            <person name="Harrison M."/>
            <person name="Strong C."/>
            <person name="Farmer C."/>
            <person name="Delahaunty K."/>
            <person name="Markovic C."/>
            <person name="Hall O."/>
            <person name="Minx P."/>
            <person name="Tomlinson C."/>
            <person name="Mitreva M."/>
            <person name="Nelson J."/>
            <person name="Hou S."/>
            <person name="Wollam A."/>
            <person name="Pepin K.H."/>
            <person name="Johnson M."/>
            <person name="Bhonagiri V."/>
            <person name="Nash W.E."/>
            <person name="Warren W."/>
            <person name="Chinwalla A."/>
            <person name="Mardis E.R."/>
            <person name="Wilson R.K."/>
        </authorList>
    </citation>
    <scope>NUCLEOTIDE SEQUENCE [LARGE SCALE GENOMIC DNA]</scope>
    <source>
        <strain evidence="1 2">ATCC 23970</strain>
    </source>
</reference>